<protein>
    <submittedName>
        <fullName evidence="1">Uncharacterized protein</fullName>
    </submittedName>
</protein>
<organism evidence="1 2">
    <name type="scientific">Candidatus Portnoybacteria bacterium RBG_13_40_8</name>
    <dbReference type="NCBI Taxonomy" id="1801990"/>
    <lineage>
        <taxon>Bacteria</taxon>
        <taxon>Candidatus Portnoyibacteriota</taxon>
    </lineage>
</organism>
<proteinExistence type="predicted"/>
<evidence type="ECO:0000313" key="1">
    <source>
        <dbReference type="EMBL" id="OGZ32626.1"/>
    </source>
</evidence>
<dbReference type="EMBL" id="MHMT01000016">
    <property type="protein sequence ID" value="OGZ32626.1"/>
    <property type="molecule type" value="Genomic_DNA"/>
</dbReference>
<comment type="caution">
    <text evidence="1">The sequence shown here is derived from an EMBL/GenBank/DDBJ whole genome shotgun (WGS) entry which is preliminary data.</text>
</comment>
<reference evidence="1 2" key="1">
    <citation type="journal article" date="2016" name="Nat. Commun.">
        <title>Thousands of microbial genomes shed light on interconnected biogeochemical processes in an aquifer system.</title>
        <authorList>
            <person name="Anantharaman K."/>
            <person name="Brown C.T."/>
            <person name="Hug L.A."/>
            <person name="Sharon I."/>
            <person name="Castelle C.J."/>
            <person name="Probst A.J."/>
            <person name="Thomas B.C."/>
            <person name="Singh A."/>
            <person name="Wilkins M.J."/>
            <person name="Karaoz U."/>
            <person name="Brodie E.L."/>
            <person name="Williams K.H."/>
            <person name="Hubbard S.S."/>
            <person name="Banfield J.F."/>
        </authorList>
    </citation>
    <scope>NUCLEOTIDE SEQUENCE [LARGE SCALE GENOMIC DNA]</scope>
</reference>
<evidence type="ECO:0000313" key="2">
    <source>
        <dbReference type="Proteomes" id="UP000177810"/>
    </source>
</evidence>
<gene>
    <name evidence="1" type="ORF">A2V69_00900</name>
</gene>
<accession>A0A1G2F3G4</accession>
<dbReference type="Proteomes" id="UP000177810">
    <property type="component" value="Unassembled WGS sequence"/>
</dbReference>
<dbReference type="AlphaFoldDB" id="A0A1G2F3G4"/>
<sequence length="70" mass="8194">MYKLFLWVLGFTIERRFHPSWSEGIRACLPDEVRAGLEKGKLTLKNEFLRNIDPGYVPHEGETLYIELAE</sequence>
<name>A0A1G2F3G4_9BACT</name>